<dbReference type="EMBL" id="CAMXCT010000935">
    <property type="protein sequence ID" value="CAI3984918.1"/>
    <property type="molecule type" value="Genomic_DNA"/>
</dbReference>
<protein>
    <submittedName>
        <fullName evidence="3">Thylakoid lumenal 15.0 kDa protein 2, chloroplastic</fullName>
    </submittedName>
</protein>
<name>A0A9P1FQR7_9DINO</name>
<dbReference type="Proteomes" id="UP001152797">
    <property type="component" value="Unassembled WGS sequence"/>
</dbReference>
<evidence type="ECO:0000313" key="2">
    <source>
        <dbReference type="EMBL" id="CAI3984918.1"/>
    </source>
</evidence>
<feature type="chain" id="PRO_5043272414" evidence="1">
    <location>
        <begin position="23"/>
        <end position="210"/>
    </location>
</feature>
<evidence type="ECO:0000313" key="3">
    <source>
        <dbReference type="EMBL" id="CAL4772230.1"/>
    </source>
</evidence>
<dbReference type="EMBL" id="CAMXCT030000935">
    <property type="protein sequence ID" value="CAL4772230.1"/>
    <property type="molecule type" value="Genomic_DNA"/>
</dbReference>
<evidence type="ECO:0000256" key="1">
    <source>
        <dbReference type="SAM" id="SignalP"/>
    </source>
</evidence>
<feature type="signal peptide" evidence="1">
    <location>
        <begin position="1"/>
        <end position="22"/>
    </location>
</feature>
<keyword evidence="4" id="KW-1185">Reference proteome</keyword>
<evidence type="ECO:0000313" key="4">
    <source>
        <dbReference type="Proteomes" id="UP001152797"/>
    </source>
</evidence>
<comment type="caution">
    <text evidence="2">The sequence shown here is derived from an EMBL/GenBank/DDBJ whole genome shotgun (WGS) entry which is preliminary data.</text>
</comment>
<dbReference type="PANTHER" id="PTHR35514:SF1">
    <property type="entry name" value="THYLAKOID LUMENAL 15.0 KDA PROTEIN 2, CHLOROPLASTIC"/>
    <property type="match status" value="1"/>
</dbReference>
<gene>
    <name evidence="2" type="ORF">C1SCF055_LOCUS12413</name>
</gene>
<dbReference type="PROSITE" id="PS51257">
    <property type="entry name" value="PROKAR_LIPOPROTEIN"/>
    <property type="match status" value="1"/>
</dbReference>
<keyword evidence="1" id="KW-0732">Signal</keyword>
<organism evidence="2">
    <name type="scientific">Cladocopium goreaui</name>
    <dbReference type="NCBI Taxonomy" id="2562237"/>
    <lineage>
        <taxon>Eukaryota</taxon>
        <taxon>Sar</taxon>
        <taxon>Alveolata</taxon>
        <taxon>Dinophyceae</taxon>
        <taxon>Suessiales</taxon>
        <taxon>Symbiodiniaceae</taxon>
        <taxon>Cladocopium</taxon>
    </lineage>
</organism>
<dbReference type="EMBL" id="CAMXCT020000935">
    <property type="protein sequence ID" value="CAL1138293.1"/>
    <property type="molecule type" value="Genomic_DNA"/>
</dbReference>
<accession>A0A9P1FQR7</accession>
<dbReference type="OrthoDB" id="417797at2759"/>
<proteinExistence type="predicted"/>
<sequence>MARKSRACGLCVVILLACHVDSVDLTKATLSFFFRGAGMPRRAIFSVAAQVGLGLSEAAWAKRPEGVNRPELLPKTAGESTPIIDVARILTASQERQLTADIAELEKLAKVRLRVLTQTFPNTPGLAIKDYWKPDGRTIIYVHDTGGLGETAVVNFNAGQEVETMKPLSYWRQVQNTYGNKYYIKEHGDSDTVVDVVKALKEGFVPENKS</sequence>
<reference evidence="2" key="1">
    <citation type="submission" date="2022-10" db="EMBL/GenBank/DDBJ databases">
        <authorList>
            <person name="Chen Y."/>
            <person name="Dougan E. K."/>
            <person name="Chan C."/>
            <person name="Rhodes N."/>
            <person name="Thang M."/>
        </authorList>
    </citation>
    <scope>NUCLEOTIDE SEQUENCE</scope>
</reference>
<reference evidence="3 4" key="2">
    <citation type="submission" date="2024-05" db="EMBL/GenBank/DDBJ databases">
        <authorList>
            <person name="Chen Y."/>
            <person name="Shah S."/>
            <person name="Dougan E. K."/>
            <person name="Thang M."/>
            <person name="Chan C."/>
        </authorList>
    </citation>
    <scope>NUCLEOTIDE SEQUENCE [LARGE SCALE GENOMIC DNA]</scope>
</reference>
<dbReference type="AlphaFoldDB" id="A0A9P1FQR7"/>
<dbReference type="PANTHER" id="PTHR35514">
    <property type="entry name" value="THYLAKOID LUMENAL 15.0 KDA PROTEIN 2, CHLOROPLASTIC"/>
    <property type="match status" value="1"/>
</dbReference>